<comment type="caution">
    <text evidence="1">The sequence shown here is derived from an EMBL/GenBank/DDBJ whole genome shotgun (WGS) entry which is preliminary data.</text>
</comment>
<sequence length="393" mass="43433">MATAAEPASFVVDFATLGDLADAWITRHCRVPDGFARGRPMKLADWQFWWCANRYRIREDAVFVDPAVVADLLEQIALGDSDETITNDDVPLLNQAFQYRQTLVVAPQKTGKGPTSAAFVAFEACGPSVFAGWAQAGDVYVCSDHGCDCGWEYEYLPGEAKGMRHPSPLIQITATSEDQADNIYRPLRAMIKLGPLRHLLAVREGFIRILGLSDDDDLDRIDVVTASANSRLGNPISDAEQDEVGLYYRSNKMINVAETQRRGAAGMGGRTHATTNAWDPAMNSYAQQVYESGSDDIFVLYRNPDLEPSLCDADGRPISFKTKANRRRIFEWVYEGSWWVNLDSIEAEAAELMKKDPAQAERFFGNRLVQGTGSWLPLGLWAGAYAGKVTADA</sequence>
<accession>A0A9X2DB52</accession>
<protein>
    <submittedName>
        <fullName evidence="1">Terminase</fullName>
    </submittedName>
</protein>
<evidence type="ECO:0000313" key="1">
    <source>
        <dbReference type="EMBL" id="MCM0622706.1"/>
    </source>
</evidence>
<dbReference type="AlphaFoldDB" id="A0A9X2DB52"/>
<dbReference type="EMBL" id="JAMOIL010000045">
    <property type="protein sequence ID" value="MCM0622706.1"/>
    <property type="molecule type" value="Genomic_DNA"/>
</dbReference>
<name>A0A9X2DB52_9ACTN</name>
<dbReference type="RefSeq" id="WP_250828875.1">
    <property type="nucleotide sequence ID" value="NZ_JAMOIL010000045.1"/>
</dbReference>
<gene>
    <name evidence="1" type="ORF">M8330_20660</name>
</gene>
<reference evidence="1" key="1">
    <citation type="submission" date="2022-05" db="EMBL/GenBank/DDBJ databases">
        <authorList>
            <person name="Tuo L."/>
        </authorList>
    </citation>
    <scope>NUCLEOTIDE SEQUENCE</scope>
    <source>
        <strain evidence="1">BSK12Z-4</strain>
    </source>
</reference>
<evidence type="ECO:0000313" key="2">
    <source>
        <dbReference type="Proteomes" id="UP001139485"/>
    </source>
</evidence>
<organism evidence="1 2">
    <name type="scientific">Nocardioides bruguierae</name>
    <dbReference type="NCBI Taxonomy" id="2945102"/>
    <lineage>
        <taxon>Bacteria</taxon>
        <taxon>Bacillati</taxon>
        <taxon>Actinomycetota</taxon>
        <taxon>Actinomycetes</taxon>
        <taxon>Propionibacteriales</taxon>
        <taxon>Nocardioidaceae</taxon>
        <taxon>Nocardioides</taxon>
    </lineage>
</organism>
<proteinExistence type="predicted"/>
<keyword evidence="2" id="KW-1185">Reference proteome</keyword>
<dbReference type="Proteomes" id="UP001139485">
    <property type="component" value="Unassembled WGS sequence"/>
</dbReference>